<dbReference type="GO" id="GO:0030248">
    <property type="term" value="F:cellulose binding"/>
    <property type="evidence" value="ECO:0007669"/>
    <property type="project" value="InterPro"/>
</dbReference>
<evidence type="ECO:0000313" key="5">
    <source>
        <dbReference type="Proteomes" id="UP001373714"/>
    </source>
</evidence>
<evidence type="ECO:0000313" key="4">
    <source>
        <dbReference type="EMBL" id="KAK6358006.1"/>
    </source>
</evidence>
<feature type="transmembrane region" description="Helical" evidence="2">
    <location>
        <begin position="15"/>
        <end position="35"/>
    </location>
</feature>
<accession>A0AAV9V7H8</accession>
<dbReference type="SUPFAM" id="SSF57180">
    <property type="entry name" value="Cellulose-binding domain"/>
    <property type="match status" value="1"/>
</dbReference>
<keyword evidence="2" id="KW-0472">Membrane</keyword>
<dbReference type="InterPro" id="IPR035971">
    <property type="entry name" value="CBD_sf"/>
</dbReference>
<keyword evidence="1" id="KW-0732">Signal</keyword>
<dbReference type="PROSITE" id="PS51164">
    <property type="entry name" value="CBM1_2"/>
    <property type="match status" value="1"/>
</dbReference>
<proteinExistence type="predicted"/>
<feature type="domain" description="CBM1" evidence="3">
    <location>
        <begin position="243"/>
        <end position="283"/>
    </location>
</feature>
<keyword evidence="5" id="KW-1185">Reference proteome</keyword>
<gene>
    <name evidence="4" type="ORF">TWF730_007360</name>
</gene>
<dbReference type="Pfam" id="PF00734">
    <property type="entry name" value="CBM_1"/>
    <property type="match status" value="1"/>
</dbReference>
<keyword evidence="2" id="KW-0812">Transmembrane</keyword>
<comment type="caution">
    <text evidence="4">The sequence shown here is derived from an EMBL/GenBank/DDBJ whole genome shotgun (WGS) entry which is preliminary data.</text>
</comment>
<dbReference type="GO" id="GO:0005576">
    <property type="term" value="C:extracellular region"/>
    <property type="evidence" value="ECO:0007669"/>
    <property type="project" value="InterPro"/>
</dbReference>
<evidence type="ECO:0000256" key="2">
    <source>
        <dbReference type="SAM" id="Phobius"/>
    </source>
</evidence>
<keyword evidence="2" id="KW-1133">Transmembrane helix</keyword>
<reference evidence="4 5" key="1">
    <citation type="submission" date="2019-10" db="EMBL/GenBank/DDBJ databases">
        <authorList>
            <person name="Palmer J.M."/>
        </authorList>
    </citation>
    <scope>NUCLEOTIDE SEQUENCE [LARGE SCALE GENOMIC DNA]</scope>
    <source>
        <strain evidence="4 5">TWF730</strain>
    </source>
</reference>
<protein>
    <recommendedName>
        <fullName evidence="3">CBM1 domain-containing protein</fullName>
    </recommendedName>
</protein>
<organism evidence="4 5">
    <name type="scientific">Orbilia blumenaviensis</name>
    <dbReference type="NCBI Taxonomy" id="1796055"/>
    <lineage>
        <taxon>Eukaryota</taxon>
        <taxon>Fungi</taxon>
        <taxon>Dikarya</taxon>
        <taxon>Ascomycota</taxon>
        <taxon>Pezizomycotina</taxon>
        <taxon>Orbiliomycetes</taxon>
        <taxon>Orbiliales</taxon>
        <taxon>Orbiliaceae</taxon>
        <taxon>Orbilia</taxon>
    </lineage>
</organism>
<dbReference type="Proteomes" id="UP001373714">
    <property type="component" value="Unassembled WGS sequence"/>
</dbReference>
<dbReference type="InterPro" id="IPR000254">
    <property type="entry name" value="CBD"/>
</dbReference>
<evidence type="ECO:0000256" key="1">
    <source>
        <dbReference type="ARBA" id="ARBA00022729"/>
    </source>
</evidence>
<name>A0AAV9V7H8_9PEZI</name>
<dbReference type="GO" id="GO:0005975">
    <property type="term" value="P:carbohydrate metabolic process"/>
    <property type="evidence" value="ECO:0007669"/>
    <property type="project" value="InterPro"/>
</dbReference>
<sequence length="316" mass="34010">MFRETRTGLKIRLSIQYILSFLLIIRFVLGLPGAANIEGGHARKRHDLKYAEADDLEDISLFPELGLRPNLAKRQNPTCSCVENADIFYPITQTSSYMATPFGRCDVSASTSNLCPTNYICACQGTSSSICLPTTVQTTTECGTIYSGPTDRSPTTKWLFSSIPTYLAVPSGQCGGVFQSTETAYWAPSMTLCPVNQACVCQSSGAYSVCIDTTASGYRGTDCPNPCATVKQEFKVSLPPPSATAKLGGQCGGRCWTGPTNCPIGATCFTETSPVPGAYAECATINPNVRLRVRNEQYEGINVPARARAMATPIYF</sequence>
<evidence type="ECO:0000259" key="3">
    <source>
        <dbReference type="PROSITE" id="PS51164"/>
    </source>
</evidence>
<dbReference type="EMBL" id="JAVHNS010000004">
    <property type="protein sequence ID" value="KAK6358006.1"/>
    <property type="molecule type" value="Genomic_DNA"/>
</dbReference>
<dbReference type="AlphaFoldDB" id="A0AAV9V7H8"/>